<keyword evidence="11 13" id="KW-0012">Acyltransferase</keyword>
<feature type="transmembrane region" description="Helical" evidence="14">
    <location>
        <begin position="6"/>
        <end position="22"/>
    </location>
</feature>
<evidence type="ECO:0000256" key="10">
    <source>
        <dbReference type="ARBA" id="ARBA00023136"/>
    </source>
</evidence>
<dbReference type="InterPro" id="IPR004299">
    <property type="entry name" value="MBOAT_fam"/>
</dbReference>
<feature type="transmembrane region" description="Helical" evidence="14">
    <location>
        <begin position="185"/>
        <end position="202"/>
    </location>
</feature>
<evidence type="ECO:0000256" key="8">
    <source>
        <dbReference type="ARBA" id="ARBA00022841"/>
    </source>
</evidence>
<evidence type="ECO:0000256" key="13">
    <source>
        <dbReference type="PIRNR" id="PIRNR016636"/>
    </source>
</evidence>
<keyword evidence="8" id="KW-0016">Alginate biosynthesis</keyword>
<dbReference type="GO" id="GO:0042121">
    <property type="term" value="P:alginic acid biosynthetic process"/>
    <property type="evidence" value="ECO:0007669"/>
    <property type="project" value="UniProtKB-KW"/>
</dbReference>
<evidence type="ECO:0000256" key="2">
    <source>
        <dbReference type="ARBA" id="ARBA00005182"/>
    </source>
</evidence>
<protein>
    <recommendedName>
        <fullName evidence="4">Probable alginate O-acetylase AlgI</fullName>
    </recommendedName>
    <alternativeName>
        <fullName evidence="12">Alginate biosynthesis protein AlgI</fullName>
    </alternativeName>
</protein>
<evidence type="ECO:0000256" key="12">
    <source>
        <dbReference type="ARBA" id="ARBA00031030"/>
    </source>
</evidence>
<keyword evidence="10 13" id="KW-0472">Membrane</keyword>
<evidence type="ECO:0000256" key="11">
    <source>
        <dbReference type="ARBA" id="ARBA00023315"/>
    </source>
</evidence>
<dbReference type="AlphaFoldDB" id="A0A8J3E404"/>
<dbReference type="Proteomes" id="UP000646365">
    <property type="component" value="Unassembled WGS sequence"/>
</dbReference>
<evidence type="ECO:0000256" key="7">
    <source>
        <dbReference type="ARBA" id="ARBA00022692"/>
    </source>
</evidence>
<name>A0A8J3E404_9PROT</name>
<evidence type="ECO:0000313" key="15">
    <source>
        <dbReference type="EMBL" id="GGF10519.1"/>
    </source>
</evidence>
<feature type="transmembrane region" description="Helical" evidence="14">
    <location>
        <begin position="151"/>
        <end position="173"/>
    </location>
</feature>
<dbReference type="InterPro" id="IPR051085">
    <property type="entry name" value="MB_O-acyltransferase"/>
</dbReference>
<dbReference type="PIRSF" id="PIRSF016636">
    <property type="entry name" value="AlgI_DltB"/>
    <property type="match status" value="1"/>
</dbReference>
<dbReference type="GO" id="GO:0005886">
    <property type="term" value="C:plasma membrane"/>
    <property type="evidence" value="ECO:0007669"/>
    <property type="project" value="UniProtKB-SubCell"/>
</dbReference>
<evidence type="ECO:0000256" key="5">
    <source>
        <dbReference type="ARBA" id="ARBA00022475"/>
    </source>
</evidence>
<keyword evidence="7 14" id="KW-0812">Transmembrane</keyword>
<evidence type="ECO:0000256" key="4">
    <source>
        <dbReference type="ARBA" id="ARBA00016084"/>
    </source>
</evidence>
<keyword evidence="16" id="KW-1185">Reference proteome</keyword>
<feature type="transmembrane region" description="Helical" evidence="14">
    <location>
        <begin position="363"/>
        <end position="380"/>
    </location>
</feature>
<dbReference type="InterPro" id="IPR024194">
    <property type="entry name" value="Ac/AlaTfrase_AlgI/DltB"/>
</dbReference>
<dbReference type="RefSeq" id="WP_189044190.1">
    <property type="nucleotide sequence ID" value="NZ_BMJQ01000003.1"/>
</dbReference>
<proteinExistence type="inferred from homology"/>
<dbReference type="GO" id="GO:0016746">
    <property type="term" value="F:acyltransferase activity"/>
    <property type="evidence" value="ECO:0007669"/>
    <property type="project" value="UniProtKB-KW"/>
</dbReference>
<dbReference type="PANTHER" id="PTHR13285">
    <property type="entry name" value="ACYLTRANSFERASE"/>
    <property type="match status" value="1"/>
</dbReference>
<evidence type="ECO:0000313" key="16">
    <source>
        <dbReference type="Proteomes" id="UP000646365"/>
    </source>
</evidence>
<sequence length="468" mass="52294">MLFVEPRFFVFFAIVFALYWSLKRNTQRKVVLLVASYIFYGAWDPRFTALLAFSTLFDYGAGLAMEAASSGRRRKLIILFSVSVNLTLLFTFKYFNFFADSFVGLLHAAGVQANPVTVRLILPVGISFYTFQSLSYTLDIYRGHMPARRSLLDYATFVGFFPQLVAGPIVRAYDFLPQLDELKRFSAVAVRPAVILFFFGYVKKACVSDNVAPYVDMVFSHPGSYSGASIVAATVLYAIQIYCDFSGYTDMAIATAKLLGYDLTVNFRHPYFSTSISDFWRRWHISLSSWLRDYLYIPLGGNRDGRLGAYRNLMITMVLGGLWHGASWNFVIWGTLHGGALILHKEYARHRPAAWTGQPAYQAGAMLLTFWWVCLAWIFFRSTSLPLAAEIARDFVTMSGTGAGDIATGAAPAILGLLLIHALESRRLISGALLALERRAFYALAGAASGAALALTPIAYRPFIYFQF</sequence>
<reference evidence="15" key="2">
    <citation type="submission" date="2020-09" db="EMBL/GenBank/DDBJ databases">
        <authorList>
            <person name="Sun Q."/>
            <person name="Zhou Y."/>
        </authorList>
    </citation>
    <scope>NUCLEOTIDE SEQUENCE</scope>
    <source>
        <strain evidence="15">CGMCC 1.15725</strain>
    </source>
</reference>
<feature type="transmembrane region" description="Helical" evidence="14">
    <location>
        <begin position="441"/>
        <end position="460"/>
    </location>
</feature>
<dbReference type="EMBL" id="BMJQ01000003">
    <property type="protein sequence ID" value="GGF10519.1"/>
    <property type="molecule type" value="Genomic_DNA"/>
</dbReference>
<evidence type="ECO:0000256" key="14">
    <source>
        <dbReference type="SAM" id="Phobius"/>
    </source>
</evidence>
<comment type="caution">
    <text evidence="15">The sequence shown here is derived from an EMBL/GenBank/DDBJ whole genome shotgun (WGS) entry which is preliminary data.</text>
</comment>
<evidence type="ECO:0000256" key="6">
    <source>
        <dbReference type="ARBA" id="ARBA00022679"/>
    </source>
</evidence>
<organism evidence="15 16">
    <name type="scientific">Aliidongia dinghuensis</name>
    <dbReference type="NCBI Taxonomy" id="1867774"/>
    <lineage>
        <taxon>Bacteria</taxon>
        <taxon>Pseudomonadati</taxon>
        <taxon>Pseudomonadota</taxon>
        <taxon>Alphaproteobacteria</taxon>
        <taxon>Rhodospirillales</taxon>
        <taxon>Dongiaceae</taxon>
        <taxon>Aliidongia</taxon>
    </lineage>
</organism>
<comment type="subcellular location">
    <subcellularLocation>
        <location evidence="1">Cell membrane</location>
        <topology evidence="1">Multi-pass membrane protein</topology>
    </subcellularLocation>
</comment>
<dbReference type="InterPro" id="IPR028362">
    <property type="entry name" value="AlgI"/>
</dbReference>
<accession>A0A8J3E404</accession>
<keyword evidence="6 13" id="KW-0808">Transferase</keyword>
<dbReference type="PANTHER" id="PTHR13285:SF23">
    <property type="entry name" value="TEICHOIC ACID D-ALANYLTRANSFERASE"/>
    <property type="match status" value="1"/>
</dbReference>
<reference evidence="15" key="1">
    <citation type="journal article" date="2014" name="Int. J. Syst. Evol. Microbiol.">
        <title>Complete genome sequence of Corynebacterium casei LMG S-19264T (=DSM 44701T), isolated from a smear-ripened cheese.</title>
        <authorList>
            <consortium name="US DOE Joint Genome Institute (JGI-PGF)"/>
            <person name="Walter F."/>
            <person name="Albersmeier A."/>
            <person name="Kalinowski J."/>
            <person name="Ruckert C."/>
        </authorList>
    </citation>
    <scope>NUCLEOTIDE SEQUENCE</scope>
    <source>
        <strain evidence="15">CGMCC 1.15725</strain>
    </source>
</reference>
<comment type="similarity">
    <text evidence="3 13">Belongs to the membrane-bound acyltransferase family.</text>
</comment>
<dbReference type="PIRSF" id="PIRSF500217">
    <property type="entry name" value="AlgI"/>
    <property type="match status" value="1"/>
</dbReference>
<feature type="transmembrane region" description="Helical" evidence="14">
    <location>
        <begin position="76"/>
        <end position="96"/>
    </location>
</feature>
<dbReference type="Pfam" id="PF03062">
    <property type="entry name" value="MBOAT"/>
    <property type="match status" value="1"/>
</dbReference>
<keyword evidence="9 14" id="KW-1133">Transmembrane helix</keyword>
<feature type="transmembrane region" description="Helical" evidence="14">
    <location>
        <begin position="223"/>
        <end position="242"/>
    </location>
</feature>
<evidence type="ECO:0000256" key="1">
    <source>
        <dbReference type="ARBA" id="ARBA00004651"/>
    </source>
</evidence>
<evidence type="ECO:0000256" key="3">
    <source>
        <dbReference type="ARBA" id="ARBA00010323"/>
    </source>
</evidence>
<keyword evidence="5 13" id="KW-1003">Cell membrane</keyword>
<feature type="transmembrane region" description="Helical" evidence="14">
    <location>
        <begin position="116"/>
        <end position="139"/>
    </location>
</feature>
<feature type="transmembrane region" description="Helical" evidence="14">
    <location>
        <begin position="322"/>
        <end position="343"/>
    </location>
</feature>
<comment type="pathway">
    <text evidence="2">Glycan biosynthesis; alginate biosynthesis.</text>
</comment>
<evidence type="ECO:0000256" key="9">
    <source>
        <dbReference type="ARBA" id="ARBA00022989"/>
    </source>
</evidence>
<feature type="transmembrane region" description="Helical" evidence="14">
    <location>
        <begin position="400"/>
        <end position="420"/>
    </location>
</feature>
<gene>
    <name evidence="15" type="ORF">GCM10011611_15160</name>
</gene>